<feature type="domain" description="LysM" evidence="3">
    <location>
        <begin position="120"/>
        <end position="164"/>
    </location>
</feature>
<dbReference type="RefSeq" id="WP_124211644.1">
    <property type="nucleotide sequence ID" value="NZ_CP016615.1"/>
</dbReference>
<protein>
    <submittedName>
        <fullName evidence="4">Lipoprotein NlpD</fullName>
    </submittedName>
</protein>
<evidence type="ECO:0000259" key="3">
    <source>
        <dbReference type="PROSITE" id="PS51782"/>
    </source>
</evidence>
<dbReference type="Pfam" id="PF01476">
    <property type="entry name" value="LysM"/>
    <property type="match status" value="1"/>
</dbReference>
<dbReference type="SMART" id="SM00257">
    <property type="entry name" value="LysM"/>
    <property type="match status" value="1"/>
</dbReference>
<comment type="caution">
    <text evidence="4">The sequence shown here is derived from an EMBL/GenBank/DDBJ whole genome shotgun (WGS) entry which is preliminary data.</text>
</comment>
<reference evidence="4 5" key="1">
    <citation type="submission" date="2018-11" db="EMBL/GenBank/DDBJ databases">
        <title>Genomic Encyclopedia of Type Strains, Phase IV (KMG-IV): sequencing the most valuable type-strain genomes for metagenomic binning, comparative biology and taxonomic classification.</title>
        <authorList>
            <person name="Goeker M."/>
        </authorList>
    </citation>
    <scope>NUCLEOTIDE SEQUENCE [LARGE SCALE GENOMIC DNA]</scope>
    <source>
        <strain evidence="4 5">DSM 27238</strain>
    </source>
</reference>
<feature type="chain" id="PRO_5017971412" evidence="2">
    <location>
        <begin position="28"/>
        <end position="165"/>
    </location>
</feature>
<dbReference type="PROSITE" id="PS51257">
    <property type="entry name" value="PROKAR_LIPOPROTEIN"/>
    <property type="match status" value="1"/>
</dbReference>
<dbReference type="CDD" id="cd00118">
    <property type="entry name" value="LysM"/>
    <property type="match status" value="1"/>
</dbReference>
<accession>A0A3N4VHP3</accession>
<dbReference type="AlphaFoldDB" id="A0A3N4VHP3"/>
<gene>
    <name evidence="4" type="ORF">EDC46_1506</name>
</gene>
<proteinExistence type="predicted"/>
<sequence>MKKSLLMLSLLAFGLAGCNSGSSDTTAAEITSVGTPDWQNPEIQQAPMPSTMAQPSYQAPQAVQNIPQPLGQGAQPNYGMPQAVQSGMKQSETVGNCQVIRDGANSPIYAQIQKGCYTDTSYTVGKQDTVFLIAYLSGTSVSDIARLNHLVPPYQLKMGQVLRLK</sequence>
<dbReference type="InterPro" id="IPR036779">
    <property type="entry name" value="LysM_dom_sf"/>
</dbReference>
<dbReference type="Proteomes" id="UP000281691">
    <property type="component" value="Unassembled WGS sequence"/>
</dbReference>
<organism evidence="4 5">
    <name type="scientific">Vespertiliibacter pulmonis</name>
    <dbReference type="NCBI Taxonomy" id="1443036"/>
    <lineage>
        <taxon>Bacteria</taxon>
        <taxon>Pseudomonadati</taxon>
        <taxon>Pseudomonadota</taxon>
        <taxon>Gammaproteobacteria</taxon>
        <taxon>Pasteurellales</taxon>
        <taxon>Pasteurellaceae</taxon>
        <taxon>Vespertiliibacter</taxon>
    </lineage>
</organism>
<keyword evidence="5" id="KW-1185">Reference proteome</keyword>
<dbReference type="OrthoDB" id="5677126at2"/>
<keyword evidence="2" id="KW-0732">Signal</keyword>
<dbReference type="Gene3D" id="3.10.350.10">
    <property type="entry name" value="LysM domain"/>
    <property type="match status" value="1"/>
</dbReference>
<evidence type="ECO:0000256" key="2">
    <source>
        <dbReference type="SAM" id="SignalP"/>
    </source>
</evidence>
<evidence type="ECO:0000313" key="5">
    <source>
        <dbReference type="Proteomes" id="UP000281691"/>
    </source>
</evidence>
<feature type="signal peptide" evidence="2">
    <location>
        <begin position="1"/>
        <end position="27"/>
    </location>
</feature>
<name>A0A3N4VHP3_9PAST</name>
<feature type="region of interest" description="Disordered" evidence="1">
    <location>
        <begin position="34"/>
        <end position="53"/>
    </location>
</feature>
<dbReference type="PROSITE" id="PS51782">
    <property type="entry name" value="LYSM"/>
    <property type="match status" value="1"/>
</dbReference>
<keyword evidence="4" id="KW-0449">Lipoprotein</keyword>
<dbReference type="EMBL" id="RKQP01000005">
    <property type="protein sequence ID" value="RPE82572.1"/>
    <property type="molecule type" value="Genomic_DNA"/>
</dbReference>
<evidence type="ECO:0000313" key="4">
    <source>
        <dbReference type="EMBL" id="RPE82572.1"/>
    </source>
</evidence>
<evidence type="ECO:0000256" key="1">
    <source>
        <dbReference type="SAM" id="MobiDB-lite"/>
    </source>
</evidence>
<dbReference type="SUPFAM" id="SSF54106">
    <property type="entry name" value="LysM domain"/>
    <property type="match status" value="1"/>
</dbReference>
<dbReference type="InterPro" id="IPR018392">
    <property type="entry name" value="LysM"/>
</dbReference>